<dbReference type="AlphaFoldDB" id="A0A7S4K803"/>
<name>A0A7S4K803_9STRA</name>
<dbReference type="PANTHER" id="PTHR33835:SF1">
    <property type="entry name" value="METALLO-BETA-LACTAMASE DOMAIN-CONTAINING PROTEIN"/>
    <property type="match status" value="1"/>
</dbReference>
<evidence type="ECO:0008006" key="2">
    <source>
        <dbReference type="Google" id="ProtNLM"/>
    </source>
</evidence>
<dbReference type="Pfam" id="PF14234">
    <property type="entry name" value="DUF4336"/>
    <property type="match status" value="1"/>
</dbReference>
<gene>
    <name evidence="1" type="ORF">OAUR00152_LOCUS40378</name>
</gene>
<dbReference type="SUPFAM" id="SSF56281">
    <property type="entry name" value="Metallo-hydrolase/oxidoreductase"/>
    <property type="match status" value="1"/>
</dbReference>
<evidence type="ECO:0000313" key="1">
    <source>
        <dbReference type="EMBL" id="CAE2285945.1"/>
    </source>
</evidence>
<dbReference type="EMBL" id="HBKQ01059096">
    <property type="protein sequence ID" value="CAE2285945.1"/>
    <property type="molecule type" value="Transcribed_RNA"/>
</dbReference>
<dbReference type="InterPro" id="IPR036866">
    <property type="entry name" value="RibonucZ/Hydroxyglut_hydro"/>
</dbReference>
<accession>A0A7S4K803</accession>
<proteinExistence type="predicted"/>
<protein>
    <recommendedName>
        <fullName evidence="2">Metallo-beta-lactamase domain-containing protein</fullName>
    </recommendedName>
</protein>
<dbReference type="PANTHER" id="PTHR33835">
    <property type="entry name" value="YALI0C07656P"/>
    <property type="match status" value="1"/>
</dbReference>
<sequence>MMFHVSLLVPAAAGLYLYLLLVSSVYIASALSMSAIINPPTPVTWSNRLGRTLTPVATGVWAAERPFTWNTIDVGGRSVICRAGDGTLLVHSPVGWNEELGRCLEALGGGVGHVVSPNYEHLKYAAQWAEVYPDAKMWACPGLRERLPDIEWAGELGVDPNPMEFEDAVEYVHFDCEINPFTGRPFFNEVAFFHTKSKTLFMADIFWNYPKGPLPNYCGREGTGMLHECPKMPADYTGDTLPAIEVPLGTKLWKAGMDKVYLPFYKNFMVGREGERRERYERAVAQVLEWEPEVIAPCHGDVIRGKDLCREVLREHFF</sequence>
<reference evidence="1" key="1">
    <citation type="submission" date="2021-01" db="EMBL/GenBank/DDBJ databases">
        <authorList>
            <person name="Corre E."/>
            <person name="Pelletier E."/>
            <person name="Niang G."/>
            <person name="Scheremetjew M."/>
            <person name="Finn R."/>
            <person name="Kale V."/>
            <person name="Holt S."/>
            <person name="Cochrane G."/>
            <person name="Meng A."/>
            <person name="Brown T."/>
            <person name="Cohen L."/>
        </authorList>
    </citation>
    <scope>NUCLEOTIDE SEQUENCE</scope>
    <source>
        <strain evidence="1">Isolate 1302-5</strain>
    </source>
</reference>
<dbReference type="InterPro" id="IPR025638">
    <property type="entry name" value="DUF4336"/>
</dbReference>
<organism evidence="1">
    <name type="scientific">Odontella aurita</name>
    <dbReference type="NCBI Taxonomy" id="265563"/>
    <lineage>
        <taxon>Eukaryota</taxon>
        <taxon>Sar</taxon>
        <taxon>Stramenopiles</taxon>
        <taxon>Ochrophyta</taxon>
        <taxon>Bacillariophyta</taxon>
        <taxon>Mediophyceae</taxon>
        <taxon>Biddulphiophycidae</taxon>
        <taxon>Eupodiscales</taxon>
        <taxon>Odontellaceae</taxon>
        <taxon>Odontella</taxon>
    </lineage>
</organism>